<organism evidence="8 9">
    <name type="scientific">Reticulomyxa filosa</name>
    <dbReference type="NCBI Taxonomy" id="46433"/>
    <lineage>
        <taxon>Eukaryota</taxon>
        <taxon>Sar</taxon>
        <taxon>Rhizaria</taxon>
        <taxon>Retaria</taxon>
        <taxon>Foraminifera</taxon>
        <taxon>Monothalamids</taxon>
        <taxon>Reticulomyxidae</taxon>
        <taxon>Reticulomyxa</taxon>
    </lineage>
</organism>
<reference evidence="8 9" key="1">
    <citation type="journal article" date="2013" name="Curr. Biol.">
        <title>The Genome of the Foraminiferan Reticulomyxa filosa.</title>
        <authorList>
            <person name="Glockner G."/>
            <person name="Hulsmann N."/>
            <person name="Schleicher M."/>
            <person name="Noegel A.A."/>
            <person name="Eichinger L."/>
            <person name="Gallinger C."/>
            <person name="Pawlowski J."/>
            <person name="Sierra R."/>
            <person name="Euteneuer U."/>
            <person name="Pillet L."/>
            <person name="Moustafa A."/>
            <person name="Platzer M."/>
            <person name="Groth M."/>
            <person name="Szafranski K."/>
            <person name="Schliwa M."/>
        </authorList>
    </citation>
    <scope>NUCLEOTIDE SEQUENCE [LARGE SCALE GENOMIC DNA]</scope>
</reference>
<evidence type="ECO:0000313" key="9">
    <source>
        <dbReference type="Proteomes" id="UP000023152"/>
    </source>
</evidence>
<feature type="transmembrane region" description="Helical" evidence="7">
    <location>
        <begin position="33"/>
        <end position="54"/>
    </location>
</feature>
<evidence type="ECO:0000256" key="5">
    <source>
        <dbReference type="ARBA" id="ARBA00022840"/>
    </source>
</evidence>
<dbReference type="GO" id="GO:0140662">
    <property type="term" value="F:ATP-dependent protein folding chaperone"/>
    <property type="evidence" value="ECO:0007669"/>
    <property type="project" value="InterPro"/>
</dbReference>
<evidence type="ECO:0000313" key="8">
    <source>
        <dbReference type="EMBL" id="ETO07960.1"/>
    </source>
</evidence>
<evidence type="ECO:0000256" key="6">
    <source>
        <dbReference type="ARBA" id="ARBA00023186"/>
    </source>
</evidence>
<keyword evidence="7" id="KW-0812">Transmembrane</keyword>
<comment type="caution">
    <text evidence="8">The sequence shown here is derived from an EMBL/GenBank/DDBJ whole genome shotgun (WGS) entry which is preliminary data.</text>
</comment>
<keyword evidence="9" id="KW-1185">Reference proteome</keyword>
<dbReference type="InterPro" id="IPR020568">
    <property type="entry name" value="Ribosomal_Su5_D2-typ_SF"/>
</dbReference>
<gene>
    <name evidence="8" type="ORF">RFI_29430</name>
</gene>
<dbReference type="Gene3D" id="1.20.120.790">
    <property type="entry name" value="Heat shock protein 90, C-terminal domain"/>
    <property type="match status" value="1"/>
</dbReference>
<dbReference type="GO" id="GO:0016887">
    <property type="term" value="F:ATP hydrolysis activity"/>
    <property type="evidence" value="ECO:0007669"/>
    <property type="project" value="InterPro"/>
</dbReference>
<dbReference type="SUPFAM" id="SSF110942">
    <property type="entry name" value="HSP90 C-terminal domain"/>
    <property type="match status" value="1"/>
</dbReference>
<evidence type="ECO:0000256" key="1">
    <source>
        <dbReference type="ARBA" id="ARBA00004496"/>
    </source>
</evidence>
<evidence type="ECO:0000256" key="7">
    <source>
        <dbReference type="SAM" id="Phobius"/>
    </source>
</evidence>
<keyword evidence="7" id="KW-0472">Membrane</keyword>
<dbReference type="InterPro" id="IPR037196">
    <property type="entry name" value="HSP90_C"/>
</dbReference>
<dbReference type="Proteomes" id="UP000023152">
    <property type="component" value="Unassembled WGS sequence"/>
</dbReference>
<keyword evidence="4" id="KW-0547">Nucleotide-binding</keyword>
<dbReference type="GO" id="GO:0051082">
    <property type="term" value="F:unfolded protein binding"/>
    <property type="evidence" value="ECO:0007669"/>
    <property type="project" value="InterPro"/>
</dbReference>
<evidence type="ECO:0008006" key="10">
    <source>
        <dbReference type="Google" id="ProtNLM"/>
    </source>
</evidence>
<dbReference type="GO" id="GO:0005737">
    <property type="term" value="C:cytoplasm"/>
    <property type="evidence" value="ECO:0007669"/>
    <property type="project" value="UniProtKB-SubCell"/>
</dbReference>
<dbReference type="SUPFAM" id="SSF54211">
    <property type="entry name" value="Ribosomal protein S5 domain 2-like"/>
    <property type="match status" value="1"/>
</dbReference>
<dbReference type="AlphaFoldDB" id="X6M4J5"/>
<dbReference type="Pfam" id="PF00183">
    <property type="entry name" value="HSP90"/>
    <property type="match status" value="1"/>
</dbReference>
<dbReference type="InterPro" id="IPR001404">
    <property type="entry name" value="Hsp90_fam"/>
</dbReference>
<feature type="non-terminal residue" evidence="8">
    <location>
        <position position="1"/>
    </location>
</feature>
<keyword evidence="7" id="KW-1133">Transmembrane helix</keyword>
<comment type="subcellular location">
    <subcellularLocation>
        <location evidence="1">Cytoplasm</location>
    </subcellularLocation>
</comment>
<evidence type="ECO:0000256" key="3">
    <source>
        <dbReference type="ARBA" id="ARBA00022490"/>
    </source>
</evidence>
<keyword evidence="6" id="KW-0143">Chaperone</keyword>
<dbReference type="PANTHER" id="PTHR11528">
    <property type="entry name" value="HEAT SHOCK PROTEIN 90 FAMILY MEMBER"/>
    <property type="match status" value="1"/>
</dbReference>
<proteinExistence type="inferred from homology"/>
<keyword evidence="5" id="KW-0067">ATP-binding</keyword>
<sequence>EKTVKEIVKKHSQFVVFPINLLTNKEEEKVLCLFFICFGYTYILVGEVLLLFFLRQKKKMFELLFVPKKARYHSIKSSEELTSLKEYVSKMKENQKHTYYITDESRANVEVSPFLEALKKIDLEVLFLVDPIDVSAVQPLREYDIKKLVCVTKEEEKKQEDEKVAYESLTKKMKEILGGNVEKVIVRYRMTYSPCSLVTVGYRWSANMERIMKAQALRDNSMTQYMQSKKTIEINPNYVIVSNLKEKFAADPFNKTIKDLAVIRNSIVDQWIRLGGTRETKKLSFFVFPIALFFNFYVKFNIFEKYFQISFSKQVFLIILIPVRKVQATVQEEARVKLDGTENITFLDNIYFKSSIKNINSFLDNLKMENILNILQCLASELDQMYMQLDEYFCNLFQIQSKINVYKHEKKISIEHKKRNLEEFKKVANYKDVRPITGKINMYVKRNLSQKVLTYNYQ</sequence>
<accession>X6M4J5</accession>
<keyword evidence="3" id="KW-0963">Cytoplasm</keyword>
<dbReference type="GO" id="GO:0005524">
    <property type="term" value="F:ATP binding"/>
    <property type="evidence" value="ECO:0007669"/>
    <property type="project" value="UniProtKB-KW"/>
</dbReference>
<dbReference type="FunFam" id="3.40.50.11260:FF:000001">
    <property type="entry name" value="Heat shock protein 90 alpha"/>
    <property type="match status" value="1"/>
</dbReference>
<evidence type="ECO:0000256" key="2">
    <source>
        <dbReference type="ARBA" id="ARBA00008239"/>
    </source>
</evidence>
<comment type="similarity">
    <text evidence="2">Belongs to the heat shock protein 90 family.</text>
</comment>
<name>X6M4J5_RETFI</name>
<dbReference type="EMBL" id="ASPP01025511">
    <property type="protein sequence ID" value="ETO07960.1"/>
    <property type="molecule type" value="Genomic_DNA"/>
</dbReference>
<evidence type="ECO:0000256" key="4">
    <source>
        <dbReference type="ARBA" id="ARBA00022741"/>
    </source>
</evidence>
<protein>
    <recommendedName>
        <fullName evidence="10">Heat shock protein 90</fullName>
    </recommendedName>
</protein>
<dbReference type="Gene3D" id="3.40.50.11260">
    <property type="match status" value="1"/>
</dbReference>